<proteinExistence type="predicted"/>
<reference evidence="2 3" key="1">
    <citation type="submission" date="2015-09" db="EMBL/GenBank/DDBJ databases">
        <title>Atta colombica WGS genome.</title>
        <authorList>
            <person name="Nygaard S."/>
            <person name="Hu H."/>
            <person name="Boomsma J."/>
            <person name="Zhang G."/>
        </authorList>
    </citation>
    <scope>NUCLEOTIDE SEQUENCE [LARGE SCALE GENOMIC DNA]</scope>
    <source>
        <strain evidence="2">Treedump-2</strain>
        <tissue evidence="2">Whole body</tissue>
    </source>
</reference>
<feature type="compositionally biased region" description="Gly residues" evidence="1">
    <location>
        <begin position="1"/>
        <end position="11"/>
    </location>
</feature>
<dbReference type="AlphaFoldDB" id="A0A195B3L6"/>
<accession>A0A195B3L6</accession>
<gene>
    <name evidence="2" type="ORF">ALC53_10843</name>
</gene>
<evidence type="ECO:0000256" key="1">
    <source>
        <dbReference type="SAM" id="MobiDB-lite"/>
    </source>
</evidence>
<evidence type="ECO:0000313" key="2">
    <source>
        <dbReference type="EMBL" id="KYM78789.1"/>
    </source>
</evidence>
<organism evidence="2 3">
    <name type="scientific">Atta colombica</name>
    <dbReference type="NCBI Taxonomy" id="520822"/>
    <lineage>
        <taxon>Eukaryota</taxon>
        <taxon>Metazoa</taxon>
        <taxon>Ecdysozoa</taxon>
        <taxon>Arthropoda</taxon>
        <taxon>Hexapoda</taxon>
        <taxon>Insecta</taxon>
        <taxon>Pterygota</taxon>
        <taxon>Neoptera</taxon>
        <taxon>Endopterygota</taxon>
        <taxon>Hymenoptera</taxon>
        <taxon>Apocrita</taxon>
        <taxon>Aculeata</taxon>
        <taxon>Formicoidea</taxon>
        <taxon>Formicidae</taxon>
        <taxon>Myrmicinae</taxon>
        <taxon>Atta</taxon>
    </lineage>
</organism>
<keyword evidence="3" id="KW-1185">Reference proteome</keyword>
<protein>
    <submittedName>
        <fullName evidence="2">Uncharacterized protein</fullName>
    </submittedName>
</protein>
<feature type="compositionally biased region" description="Gly residues" evidence="1">
    <location>
        <begin position="22"/>
        <end position="34"/>
    </location>
</feature>
<feature type="region of interest" description="Disordered" evidence="1">
    <location>
        <begin position="1"/>
        <end position="58"/>
    </location>
</feature>
<dbReference type="Proteomes" id="UP000078540">
    <property type="component" value="Unassembled WGS sequence"/>
</dbReference>
<evidence type="ECO:0000313" key="3">
    <source>
        <dbReference type="Proteomes" id="UP000078540"/>
    </source>
</evidence>
<dbReference type="EMBL" id="KQ976641">
    <property type="protein sequence ID" value="KYM78789.1"/>
    <property type="molecule type" value="Genomic_DNA"/>
</dbReference>
<sequence>MGCVRGGGGWTDGRTRERAGQEGVGGRGGGGGGAERGRRPEGGGAAGRRVANDEHGEIQPRCTYVSLEGATDAVGMRVQSVAKIDGLTKRTALASSGIRKRFQEGKCRTINTFS</sequence>
<name>A0A195B3L6_9HYME</name>